<evidence type="ECO:0000313" key="2">
    <source>
        <dbReference type="Proteomes" id="UP000664658"/>
    </source>
</evidence>
<dbReference type="PANTHER" id="PTHR40590:SF1">
    <property type="entry name" value="CYTOPLASMIC PROTEIN"/>
    <property type="match status" value="1"/>
</dbReference>
<comment type="caution">
    <text evidence="1">The sequence shown here is derived from an EMBL/GenBank/DDBJ whole genome shotgun (WGS) entry which is preliminary data.</text>
</comment>
<reference evidence="1" key="1">
    <citation type="submission" date="2021-03" db="EMBL/GenBank/DDBJ databases">
        <title>Plesiomonas shigelloides zfcc0051, isolated from zebrafish feces.</title>
        <authorList>
            <person name="Vanderhoek Z."/>
            <person name="Gaulke C."/>
        </authorList>
    </citation>
    <scope>NUCLEOTIDE SEQUENCE</scope>
    <source>
        <strain evidence="1">Zfcc0051</strain>
    </source>
</reference>
<dbReference type="Proteomes" id="UP000664658">
    <property type="component" value="Unassembled WGS sequence"/>
</dbReference>
<protein>
    <submittedName>
        <fullName evidence="1">TraB/GumN family protein</fullName>
    </submittedName>
</protein>
<dbReference type="AlphaFoldDB" id="A0A8I1W6K6"/>
<gene>
    <name evidence="1" type="ORF">J2R62_09360</name>
</gene>
<sequence length="278" mass="30521">MKKLFSRLALWLGLISPLAQAYPAVDVRMDDVDLELVGSIHMASDRLATLPASLLERLDQVDALIVEADITASEPLAPIAPPTQPLSARLNTEQFALLEKYAHETGLSVPLLNSLHPWQAALTLQAMQAQKLGMSAEYGVDYQILQHARQRALPIIELEGSQTQMNILETLEDDGMPLLVETLEEWDNTAVTLKQVESLWVSTDKTVPSLDNVPDLADGLHSPLLAERNQKWADKLKDMPPGRYMVVVGALHLIGKDNLPQLLQQSTTTASTSAAKLI</sequence>
<dbReference type="EMBL" id="JAFNAA010000008">
    <property type="protein sequence ID" value="MBO1108428.1"/>
    <property type="molecule type" value="Genomic_DNA"/>
</dbReference>
<dbReference type="InterPro" id="IPR047111">
    <property type="entry name" value="YbaP-like"/>
</dbReference>
<dbReference type="GeneID" id="69705904"/>
<name>A0A8I1W6K6_PLESH</name>
<dbReference type="CDD" id="cd14789">
    <property type="entry name" value="Tiki"/>
    <property type="match status" value="1"/>
</dbReference>
<accession>A0A8I1W6K6</accession>
<dbReference type="PANTHER" id="PTHR40590">
    <property type="entry name" value="CYTOPLASMIC PROTEIN-RELATED"/>
    <property type="match status" value="1"/>
</dbReference>
<organism evidence="1 2">
    <name type="scientific">Plesiomonas shigelloides</name>
    <name type="common">Aeromonas shigelloides</name>
    <dbReference type="NCBI Taxonomy" id="703"/>
    <lineage>
        <taxon>Bacteria</taxon>
        <taxon>Pseudomonadati</taxon>
        <taxon>Pseudomonadota</taxon>
        <taxon>Gammaproteobacteria</taxon>
        <taxon>Enterobacterales</taxon>
        <taxon>Enterobacteriaceae</taxon>
        <taxon>Plesiomonas</taxon>
    </lineage>
</organism>
<dbReference type="RefSeq" id="WP_010862011.1">
    <property type="nucleotide sequence ID" value="NZ_CP050969.1"/>
</dbReference>
<dbReference type="Pfam" id="PF01963">
    <property type="entry name" value="TraB_PrgY_gumN"/>
    <property type="match status" value="1"/>
</dbReference>
<evidence type="ECO:0000313" key="1">
    <source>
        <dbReference type="EMBL" id="MBO1108428.1"/>
    </source>
</evidence>
<proteinExistence type="predicted"/>
<dbReference type="InterPro" id="IPR002816">
    <property type="entry name" value="TraB/PrgY/GumN_fam"/>
</dbReference>